<proteinExistence type="predicted"/>
<name>A0A3E3J5T2_9FIRM</name>
<reference evidence="1 2" key="1">
    <citation type="submission" date="2018-08" db="EMBL/GenBank/DDBJ databases">
        <title>A genome reference for cultivated species of the human gut microbiota.</title>
        <authorList>
            <person name="Zou Y."/>
            <person name="Xue W."/>
            <person name="Luo G."/>
        </authorList>
    </citation>
    <scope>NUCLEOTIDE SEQUENCE [LARGE SCALE GENOMIC DNA]</scope>
    <source>
        <strain evidence="1 2">AF26-4BH</strain>
    </source>
</reference>
<dbReference type="EMBL" id="QVLU01000001">
    <property type="protein sequence ID" value="RGE74709.1"/>
    <property type="molecule type" value="Genomic_DNA"/>
</dbReference>
<dbReference type="NCBIfam" id="TIGR01563">
    <property type="entry name" value="gp16_SPP1"/>
    <property type="match status" value="1"/>
</dbReference>
<dbReference type="InterPro" id="IPR008767">
    <property type="entry name" value="Phage_SPP1_head-tail_adaptor"/>
</dbReference>
<evidence type="ECO:0000313" key="2">
    <source>
        <dbReference type="Proteomes" id="UP000261166"/>
    </source>
</evidence>
<gene>
    <name evidence="1" type="ORF">DWY69_01775</name>
</gene>
<dbReference type="Gene3D" id="2.40.10.270">
    <property type="entry name" value="Bacteriophage SPP1 head-tail adaptor protein"/>
    <property type="match status" value="1"/>
</dbReference>
<comment type="caution">
    <text evidence="1">The sequence shown here is derived from an EMBL/GenBank/DDBJ whole genome shotgun (WGS) entry which is preliminary data.</text>
</comment>
<dbReference type="OrthoDB" id="9811106at2"/>
<organism evidence="1 2">
    <name type="scientific">Eisenbergiella massiliensis</name>
    <dbReference type="NCBI Taxonomy" id="1720294"/>
    <lineage>
        <taxon>Bacteria</taxon>
        <taxon>Bacillati</taxon>
        <taxon>Bacillota</taxon>
        <taxon>Clostridia</taxon>
        <taxon>Lachnospirales</taxon>
        <taxon>Lachnospiraceae</taxon>
        <taxon>Eisenbergiella</taxon>
    </lineage>
</organism>
<accession>A0A3E3J5T2</accession>
<dbReference type="Proteomes" id="UP000261166">
    <property type="component" value="Unassembled WGS sequence"/>
</dbReference>
<evidence type="ECO:0008006" key="3">
    <source>
        <dbReference type="Google" id="ProtNLM"/>
    </source>
</evidence>
<protein>
    <recommendedName>
        <fullName evidence="3">Head-tail adaptor protein</fullName>
    </recommendedName>
</protein>
<dbReference type="AlphaFoldDB" id="A0A3E3J5T2"/>
<sequence length="82" mass="9784">MEGCYMSKVLELREKRAKAWEAAQVNAQKDVFFLIPYCSEVGGMDTEHYRVKFRERIYNITFLDKVKYQNQTLKLRTSLAER</sequence>
<dbReference type="InterPro" id="IPR038666">
    <property type="entry name" value="SSP1_head-tail_sf"/>
</dbReference>
<evidence type="ECO:0000313" key="1">
    <source>
        <dbReference type="EMBL" id="RGE74709.1"/>
    </source>
</evidence>